<evidence type="ECO:0000313" key="1">
    <source>
        <dbReference type="EMBL" id="JAE27480.1"/>
    </source>
</evidence>
<dbReference type="AlphaFoldDB" id="A0A0A9GQR4"/>
<accession>A0A0A9GQR4</accession>
<reference evidence="1" key="1">
    <citation type="submission" date="2014-09" db="EMBL/GenBank/DDBJ databases">
        <authorList>
            <person name="Magalhaes I.L.F."/>
            <person name="Oliveira U."/>
            <person name="Santos F.R."/>
            <person name="Vidigal T.H.D.A."/>
            <person name="Brescovit A.D."/>
            <person name="Santos A.J."/>
        </authorList>
    </citation>
    <scope>NUCLEOTIDE SEQUENCE</scope>
    <source>
        <tissue evidence="1">Shoot tissue taken approximately 20 cm above the soil surface</tissue>
    </source>
</reference>
<sequence length="84" mass="9713">MIQRTSRGSDHRCSCKRHLQQRGFSFTPARSGVCEITGAVAYRRCCFDLVVRLQVLWVTFCNPRWQKAAWCTRARKIGSLLSYS</sequence>
<organism evidence="1">
    <name type="scientific">Arundo donax</name>
    <name type="common">Giant reed</name>
    <name type="synonym">Donax arundinaceus</name>
    <dbReference type="NCBI Taxonomy" id="35708"/>
    <lineage>
        <taxon>Eukaryota</taxon>
        <taxon>Viridiplantae</taxon>
        <taxon>Streptophyta</taxon>
        <taxon>Embryophyta</taxon>
        <taxon>Tracheophyta</taxon>
        <taxon>Spermatophyta</taxon>
        <taxon>Magnoliopsida</taxon>
        <taxon>Liliopsida</taxon>
        <taxon>Poales</taxon>
        <taxon>Poaceae</taxon>
        <taxon>PACMAD clade</taxon>
        <taxon>Arundinoideae</taxon>
        <taxon>Arundineae</taxon>
        <taxon>Arundo</taxon>
    </lineage>
</organism>
<name>A0A0A9GQR4_ARUDO</name>
<reference evidence="1" key="2">
    <citation type="journal article" date="2015" name="Data Brief">
        <title>Shoot transcriptome of the giant reed, Arundo donax.</title>
        <authorList>
            <person name="Barrero R.A."/>
            <person name="Guerrero F.D."/>
            <person name="Moolhuijzen P."/>
            <person name="Goolsby J.A."/>
            <person name="Tidwell J."/>
            <person name="Bellgard S.E."/>
            <person name="Bellgard M.I."/>
        </authorList>
    </citation>
    <scope>NUCLEOTIDE SEQUENCE</scope>
    <source>
        <tissue evidence="1">Shoot tissue taken approximately 20 cm above the soil surface</tissue>
    </source>
</reference>
<dbReference type="EMBL" id="GBRH01170416">
    <property type="protein sequence ID" value="JAE27480.1"/>
    <property type="molecule type" value="Transcribed_RNA"/>
</dbReference>
<protein>
    <submittedName>
        <fullName evidence="1">Uncharacterized protein</fullName>
    </submittedName>
</protein>
<proteinExistence type="predicted"/>